<evidence type="ECO:0000256" key="4">
    <source>
        <dbReference type="ARBA" id="ARBA00022989"/>
    </source>
</evidence>
<dbReference type="GO" id="GO:0043165">
    <property type="term" value="P:Gram-negative-bacterium-type cell outer membrane assembly"/>
    <property type="evidence" value="ECO:0007669"/>
    <property type="project" value="UniProtKB-UniRule"/>
</dbReference>
<proteinExistence type="inferred from homology"/>
<comment type="similarity">
    <text evidence="6 7">Belongs to the LptC family.</text>
</comment>
<keyword evidence="1 6" id="KW-1003">Cell membrane</keyword>
<feature type="transmembrane region" description="Helical" evidence="6">
    <location>
        <begin position="20"/>
        <end position="38"/>
    </location>
</feature>
<dbReference type="EMBL" id="CP000436">
    <property type="protein sequence ID" value="ABI25449.1"/>
    <property type="molecule type" value="Genomic_DNA"/>
</dbReference>
<dbReference type="PANTHER" id="PTHR37481">
    <property type="entry name" value="LIPOPOLYSACCHARIDE EXPORT SYSTEM PROTEIN LPTC"/>
    <property type="match status" value="1"/>
</dbReference>
<dbReference type="InterPro" id="IPR026265">
    <property type="entry name" value="LptC"/>
</dbReference>
<dbReference type="HAMAP" id="MF_01915">
    <property type="entry name" value="LPS_assembly_LptC"/>
    <property type="match status" value="1"/>
</dbReference>
<comment type="function">
    <text evidence="6">Involved in the assembly of lipopolysaccharide (LPS). Required for the translocation of LPS from the inner membrane to the outer membrane. Facilitates the transfer of LPS from the inner membrane to the periplasmic protein LptA. Could be a docking site for LptA.</text>
</comment>
<dbReference type="Gene3D" id="2.60.450.10">
    <property type="entry name" value="Lipopolysaccharide (LPS) transport protein A like domain"/>
    <property type="match status" value="1"/>
</dbReference>
<dbReference type="AlphaFoldDB" id="Q0I3X2"/>
<sequence>MITQFLSNTKQYKDFMHIRWNIILSVIALVLLAWFYTLQPNDNELSQLIKSNTQPEYIGEKMSTSVFSPTGKKQYLATADKIEHYNEDRRTEFHQPLVYLFDIDDEKFGTQSWKLSAKKAKLTKNNMLYLDGNVIAETLLDNAKLQRVMTESAVVNLTTQDITSDTMVTIKGQNFSSTGLKLTGNLQQQIATLKEQVKTHYEINNK</sequence>
<gene>
    <name evidence="6" type="primary">lptC</name>
    <name evidence="8" type="ordered locus">HS_1174</name>
</gene>
<comment type="subcellular location">
    <subcellularLocation>
        <location evidence="6">Cell inner membrane</location>
        <topology evidence="6">Single-pass membrane protein</topology>
    </subcellularLocation>
</comment>
<dbReference type="GO" id="GO:0005886">
    <property type="term" value="C:plasma membrane"/>
    <property type="evidence" value="ECO:0007669"/>
    <property type="project" value="UniProtKB-SubCell"/>
</dbReference>
<dbReference type="GO" id="GO:0030288">
    <property type="term" value="C:outer membrane-bounded periplasmic space"/>
    <property type="evidence" value="ECO:0007669"/>
    <property type="project" value="TreeGrafter"/>
</dbReference>
<evidence type="ECO:0000256" key="3">
    <source>
        <dbReference type="ARBA" id="ARBA00022692"/>
    </source>
</evidence>
<dbReference type="InterPro" id="IPR010664">
    <property type="entry name" value="LipoPS_assembly_LptC-rel"/>
</dbReference>
<evidence type="ECO:0000256" key="7">
    <source>
        <dbReference type="PIRNR" id="PIRNR028513"/>
    </source>
</evidence>
<dbReference type="InterPro" id="IPR052363">
    <property type="entry name" value="LPS_export_LptC"/>
</dbReference>
<evidence type="ECO:0000256" key="6">
    <source>
        <dbReference type="HAMAP-Rule" id="MF_01915"/>
    </source>
</evidence>
<keyword evidence="4 6" id="KW-1133">Transmembrane helix</keyword>
<dbReference type="GO" id="GO:0015221">
    <property type="term" value="F:lipopolysaccharide transmembrane transporter activity"/>
    <property type="evidence" value="ECO:0007669"/>
    <property type="project" value="InterPro"/>
</dbReference>
<accession>Q0I3X2</accession>
<comment type="subunit">
    <text evidence="6">Component of the lipopolysaccharide transport and assembly complex. Interacts with LptA and the LptBFG transporter complex.</text>
</comment>
<dbReference type="KEGG" id="hso:HS_1174"/>
<dbReference type="PANTHER" id="PTHR37481:SF1">
    <property type="entry name" value="LIPOPOLYSACCHARIDE EXPORT SYSTEM PROTEIN LPTC"/>
    <property type="match status" value="1"/>
</dbReference>
<evidence type="ECO:0000256" key="2">
    <source>
        <dbReference type="ARBA" id="ARBA00022519"/>
    </source>
</evidence>
<dbReference type="Pfam" id="PF06835">
    <property type="entry name" value="LptC"/>
    <property type="match status" value="1"/>
</dbReference>
<evidence type="ECO:0000256" key="5">
    <source>
        <dbReference type="ARBA" id="ARBA00023136"/>
    </source>
</evidence>
<evidence type="ECO:0000313" key="8">
    <source>
        <dbReference type="EMBL" id="ABI25449.1"/>
    </source>
</evidence>
<dbReference type="NCBIfam" id="TIGR04409">
    <property type="entry name" value="LptC_YrbK"/>
    <property type="match status" value="1"/>
</dbReference>
<dbReference type="eggNOG" id="COG3117">
    <property type="taxonomic scope" value="Bacteria"/>
</dbReference>
<dbReference type="PIRSF" id="PIRSF028513">
    <property type="entry name" value="LptC"/>
    <property type="match status" value="1"/>
</dbReference>
<dbReference type="GO" id="GO:0017089">
    <property type="term" value="F:glycolipid transfer activity"/>
    <property type="evidence" value="ECO:0007669"/>
    <property type="project" value="TreeGrafter"/>
</dbReference>
<protein>
    <recommendedName>
        <fullName evidence="6 7">Lipopolysaccharide export system protein LptC</fullName>
    </recommendedName>
</protein>
<reference evidence="8" key="1">
    <citation type="submission" date="2006-08" db="EMBL/GenBank/DDBJ databases">
        <title>Complete genome sequence of Haemophilus somnus 129PT.</title>
        <authorList>
            <person name="Copeland A."/>
            <person name="Lucas S."/>
            <person name="Lapidus A."/>
            <person name="Barry K."/>
            <person name="Glavina del Rio T."/>
            <person name="Hammon N."/>
            <person name="Dalin E."/>
            <person name="Tice H."/>
            <person name="Pitluck S."/>
            <person name="Brettin T.S."/>
            <person name="Bruce D."/>
            <person name="Challacombe J.F."/>
            <person name="Chertkov O."/>
            <person name="Detter J.C."/>
            <person name="Gilna P."/>
            <person name="Han S."/>
            <person name="Misra M."/>
            <person name="Tapia R."/>
            <person name="Thayer N.N."/>
            <person name="Xie G."/>
            <person name="Inzana T.J."/>
            <person name="Duncan A.J."/>
            <person name="Siddaramppa S."/>
            <person name="Richardson P."/>
        </authorList>
    </citation>
    <scope>NUCLEOTIDE SEQUENCE</scope>
    <source>
        <strain evidence="8">129PT</strain>
    </source>
</reference>
<evidence type="ECO:0000256" key="1">
    <source>
        <dbReference type="ARBA" id="ARBA00022475"/>
    </source>
</evidence>
<organism evidence="8">
    <name type="scientific">Histophilus somni (strain 129Pt)</name>
    <name type="common">Haemophilus somnus</name>
    <dbReference type="NCBI Taxonomy" id="205914"/>
    <lineage>
        <taxon>Bacteria</taxon>
        <taxon>Pseudomonadati</taxon>
        <taxon>Pseudomonadota</taxon>
        <taxon>Gammaproteobacteria</taxon>
        <taxon>Pasteurellales</taxon>
        <taxon>Pasteurellaceae</taxon>
        <taxon>Histophilus</taxon>
    </lineage>
</organism>
<keyword evidence="5 6" id="KW-0472">Membrane</keyword>
<keyword evidence="3 6" id="KW-0812">Transmembrane</keyword>
<keyword evidence="2 6" id="KW-0997">Cell inner membrane</keyword>
<dbReference type="HOGENOM" id="CLU_105814_2_1_6"/>
<name>Q0I3X2_HISS1</name>
<comment type="function">
    <text evidence="7">Required for the translocation of lipopolysaccharide (LPS) from the inner membrane to the outer membrane.</text>
</comment>